<keyword evidence="2" id="KW-1185">Reference proteome</keyword>
<organism evidence="1 2">
    <name type="scientific">Fusarium sarcochroum</name>
    <dbReference type="NCBI Taxonomy" id="1208366"/>
    <lineage>
        <taxon>Eukaryota</taxon>
        <taxon>Fungi</taxon>
        <taxon>Dikarya</taxon>
        <taxon>Ascomycota</taxon>
        <taxon>Pezizomycotina</taxon>
        <taxon>Sordariomycetes</taxon>
        <taxon>Hypocreomycetidae</taxon>
        <taxon>Hypocreales</taxon>
        <taxon>Nectriaceae</taxon>
        <taxon>Fusarium</taxon>
        <taxon>Fusarium lateritium species complex</taxon>
    </lineage>
</organism>
<name>A0A8H4U523_9HYPO</name>
<dbReference type="OrthoDB" id="5356597at2759"/>
<accession>A0A8H4U523</accession>
<reference evidence="1" key="2">
    <citation type="submission" date="2020-05" db="EMBL/GenBank/DDBJ databases">
        <authorList>
            <person name="Kim H.-S."/>
            <person name="Proctor R.H."/>
            <person name="Brown D.W."/>
        </authorList>
    </citation>
    <scope>NUCLEOTIDE SEQUENCE</scope>
    <source>
        <strain evidence="1">NRRL 20472</strain>
    </source>
</reference>
<protein>
    <submittedName>
        <fullName evidence="1">Uncharacterized protein</fullName>
    </submittedName>
</protein>
<reference evidence="1" key="1">
    <citation type="journal article" date="2020" name="BMC Genomics">
        <title>Correction to: Identification and distribution of gene clusters required for synthesis of sphingolipid metabolism inhibitors in diverse species of the filamentous fungus Fusarium.</title>
        <authorList>
            <person name="Kim H.S."/>
            <person name="Lohmar J.M."/>
            <person name="Busman M."/>
            <person name="Brown D.W."/>
            <person name="Naumann T.A."/>
            <person name="Divon H.H."/>
            <person name="Lysoe E."/>
            <person name="Uhlig S."/>
            <person name="Proctor R.H."/>
        </authorList>
    </citation>
    <scope>NUCLEOTIDE SEQUENCE</scope>
    <source>
        <strain evidence="1">NRRL 20472</strain>
    </source>
</reference>
<evidence type="ECO:0000313" key="1">
    <source>
        <dbReference type="EMBL" id="KAF4969762.1"/>
    </source>
</evidence>
<dbReference type="AlphaFoldDB" id="A0A8H4U523"/>
<comment type="caution">
    <text evidence="1">The sequence shown here is derived from an EMBL/GenBank/DDBJ whole genome shotgun (WGS) entry which is preliminary data.</text>
</comment>
<dbReference type="Proteomes" id="UP000622797">
    <property type="component" value="Unassembled WGS sequence"/>
</dbReference>
<proteinExistence type="predicted"/>
<sequence length="124" mass="13649">MTALPPILAIGLIGHGGMTLNQLSEATVKMTAICKDNGIDFDAWFVPPEPSEADWNDLTQRLKSKEWKVVSIGSGFRLSDKHTTLLEDVVNTTLATVHPMPKLAFPTMPEEMIPTFKKLLGSKE</sequence>
<dbReference type="EMBL" id="JABEXW010000151">
    <property type="protein sequence ID" value="KAF4969762.1"/>
    <property type="molecule type" value="Genomic_DNA"/>
</dbReference>
<gene>
    <name evidence="1" type="ORF">FSARC_3066</name>
</gene>
<evidence type="ECO:0000313" key="2">
    <source>
        <dbReference type="Proteomes" id="UP000622797"/>
    </source>
</evidence>